<dbReference type="GeneID" id="97180551"/>
<keyword evidence="1" id="KW-0472">Membrane</keyword>
<dbReference type="Pfam" id="PF13536">
    <property type="entry name" value="EmrE"/>
    <property type="match status" value="1"/>
</dbReference>
<feature type="transmembrane region" description="Helical" evidence="1">
    <location>
        <begin position="106"/>
        <end position="126"/>
    </location>
</feature>
<evidence type="ECO:0000313" key="2">
    <source>
        <dbReference type="EMBL" id="SPZ95191.1"/>
    </source>
</evidence>
<feature type="transmembrane region" description="Helical" evidence="1">
    <location>
        <begin position="232"/>
        <end position="250"/>
    </location>
</feature>
<dbReference type="InterPro" id="IPR032713">
    <property type="entry name" value="EmrE"/>
</dbReference>
<name>A0A2X2JTE2_SPHMU</name>
<evidence type="ECO:0000313" key="3">
    <source>
        <dbReference type="Proteomes" id="UP000251241"/>
    </source>
</evidence>
<feature type="transmembrane region" description="Helical" evidence="1">
    <location>
        <begin position="262"/>
        <end position="285"/>
    </location>
</feature>
<organism evidence="2 3">
    <name type="scientific">Sphingobacterium multivorum</name>
    <dbReference type="NCBI Taxonomy" id="28454"/>
    <lineage>
        <taxon>Bacteria</taxon>
        <taxon>Pseudomonadati</taxon>
        <taxon>Bacteroidota</taxon>
        <taxon>Sphingobacteriia</taxon>
        <taxon>Sphingobacteriales</taxon>
        <taxon>Sphingobacteriaceae</taxon>
        <taxon>Sphingobacterium</taxon>
    </lineage>
</organism>
<protein>
    <submittedName>
        <fullName evidence="2">EamA-like transporter family</fullName>
    </submittedName>
</protein>
<feature type="transmembrane region" description="Helical" evidence="1">
    <location>
        <begin position="79"/>
        <end position="100"/>
    </location>
</feature>
<evidence type="ECO:0000256" key="1">
    <source>
        <dbReference type="SAM" id="Phobius"/>
    </source>
</evidence>
<dbReference type="AlphaFoldDB" id="A0A2X2JTE2"/>
<accession>A0A2X2JTE2</accession>
<dbReference type="Proteomes" id="UP000251241">
    <property type="component" value="Unassembled WGS sequence"/>
</dbReference>
<feature type="transmembrane region" description="Helical" evidence="1">
    <location>
        <begin position="202"/>
        <end position="220"/>
    </location>
</feature>
<dbReference type="RefSeq" id="WP_112376487.1">
    <property type="nucleotide sequence ID" value="NZ_CP069793.1"/>
</dbReference>
<dbReference type="EMBL" id="UAUU01000011">
    <property type="protein sequence ID" value="SPZ95191.1"/>
    <property type="molecule type" value="Genomic_DNA"/>
</dbReference>
<keyword evidence="1" id="KW-0812">Transmembrane</keyword>
<feature type="transmembrane region" description="Helical" evidence="1">
    <location>
        <begin position="162"/>
        <end position="182"/>
    </location>
</feature>
<feature type="transmembrane region" description="Helical" evidence="1">
    <location>
        <begin position="138"/>
        <end position="156"/>
    </location>
</feature>
<gene>
    <name evidence="2" type="ORF">NCTC11343_05826</name>
</gene>
<reference evidence="2 3" key="1">
    <citation type="submission" date="2018-06" db="EMBL/GenBank/DDBJ databases">
        <authorList>
            <consortium name="Pathogen Informatics"/>
            <person name="Doyle S."/>
        </authorList>
    </citation>
    <scope>NUCLEOTIDE SEQUENCE [LARGE SCALE GENOMIC DNA]</scope>
    <source>
        <strain evidence="2 3">NCTC11343</strain>
    </source>
</reference>
<keyword evidence="1" id="KW-1133">Transmembrane helix</keyword>
<sequence length="312" mass="34530">MPIQFTIKKNKKNALFLGTLAALFFASTFVLNRIMAVSGGSWQWTASLRFIWMLPVLLIIVAIRGNLIDLLKEIRSNLWQWLLWSTIGFGLFYAALTYGANYGPSWLVASTFEFTIIAGMFIGPLLEKKGQRKSISKASLLFSILIFLGILLMQISEAQSTSLNSMLLGTIPVLIGSIAYPLGNRKMMKISNNRLDAFQRTLGMTLCSMPFWIILSLFGYSDHGLPTDSQLFQTFLVAICSGVIATLLFFSATDFVHHDHKALAAVEATQAMEVIFTLLGEILILQAALPNVYSCMGIVLVVIGMILHSRTS</sequence>
<feature type="transmembrane region" description="Helical" evidence="1">
    <location>
        <begin position="48"/>
        <end position="67"/>
    </location>
</feature>
<proteinExistence type="predicted"/>